<reference evidence="1 2" key="1">
    <citation type="journal article" date="2022" name="bioRxiv">
        <title>The genome of the oomycete Peronosclerospora sorghi, a cosmopolitan pathogen of maize and sorghum, is inflated with dispersed pseudogenes.</title>
        <authorList>
            <person name="Fletcher K."/>
            <person name="Martin F."/>
            <person name="Isakeit T."/>
            <person name="Cavanaugh K."/>
            <person name="Magill C."/>
            <person name="Michelmore R."/>
        </authorList>
    </citation>
    <scope>NUCLEOTIDE SEQUENCE [LARGE SCALE GENOMIC DNA]</scope>
    <source>
        <strain evidence="1">P6</strain>
    </source>
</reference>
<dbReference type="Proteomes" id="UP001163321">
    <property type="component" value="Chromosome 10"/>
</dbReference>
<dbReference type="EMBL" id="CM047589">
    <property type="protein sequence ID" value="KAI9920418.1"/>
    <property type="molecule type" value="Genomic_DNA"/>
</dbReference>
<sequence length="181" mass="20631">MSVVLTRKNRVNEYSLIFRLGVYLVICETSEVTHDDGAMQATRIVYFIALKWFVKLNPRDEWIVPIRKRMPHGYKSIVSFGNDEKKGHEPNSLYVYVHLVPLGVPATKKTEWGTKWFSSIHCNGKTLDTGASEDEGTAGWVKNTICKASRSGIVHPRKCPVLCHLRYFLVLTFFLITLANT</sequence>
<name>A0ACC0WR86_9STRA</name>
<gene>
    <name evidence="1" type="ORF">PsorP6_015393</name>
</gene>
<evidence type="ECO:0000313" key="1">
    <source>
        <dbReference type="EMBL" id="KAI9920418.1"/>
    </source>
</evidence>
<keyword evidence="2" id="KW-1185">Reference proteome</keyword>
<protein>
    <submittedName>
        <fullName evidence="1">Uncharacterized protein</fullName>
    </submittedName>
</protein>
<proteinExistence type="predicted"/>
<accession>A0ACC0WR86</accession>
<organism evidence="1 2">
    <name type="scientific">Peronosclerospora sorghi</name>
    <dbReference type="NCBI Taxonomy" id="230839"/>
    <lineage>
        <taxon>Eukaryota</taxon>
        <taxon>Sar</taxon>
        <taxon>Stramenopiles</taxon>
        <taxon>Oomycota</taxon>
        <taxon>Peronosporomycetes</taxon>
        <taxon>Peronosporales</taxon>
        <taxon>Peronosporaceae</taxon>
        <taxon>Peronosclerospora</taxon>
    </lineage>
</organism>
<comment type="caution">
    <text evidence="1">The sequence shown here is derived from an EMBL/GenBank/DDBJ whole genome shotgun (WGS) entry which is preliminary data.</text>
</comment>
<evidence type="ECO:0000313" key="2">
    <source>
        <dbReference type="Proteomes" id="UP001163321"/>
    </source>
</evidence>